<dbReference type="InterPro" id="IPR047817">
    <property type="entry name" value="ABC2_TM_bact-type"/>
</dbReference>
<feature type="transmembrane region" description="Helical" evidence="5">
    <location>
        <begin position="167"/>
        <end position="188"/>
    </location>
</feature>
<dbReference type="PROSITE" id="PS51012">
    <property type="entry name" value="ABC_TM2"/>
    <property type="match status" value="1"/>
</dbReference>
<feature type="transmembrane region" description="Helical" evidence="5">
    <location>
        <begin position="137"/>
        <end position="161"/>
    </location>
</feature>
<dbReference type="PANTHER" id="PTHR43332">
    <property type="entry name" value="INNER MEMBRANE TRANSPORT PERMEASE YADH-RELATED"/>
    <property type="match status" value="1"/>
</dbReference>
<dbReference type="InterPro" id="IPR052522">
    <property type="entry name" value="ABC-2_transport_permease"/>
</dbReference>
<evidence type="ECO:0000256" key="3">
    <source>
        <dbReference type="ARBA" id="ARBA00022989"/>
    </source>
</evidence>
<evidence type="ECO:0000259" key="6">
    <source>
        <dbReference type="PROSITE" id="PS51012"/>
    </source>
</evidence>
<accession>A0A1F6DEN0</accession>
<feature type="transmembrane region" description="Helical" evidence="5">
    <location>
        <begin position="25"/>
        <end position="43"/>
    </location>
</feature>
<evidence type="ECO:0000256" key="1">
    <source>
        <dbReference type="ARBA" id="ARBA00004141"/>
    </source>
</evidence>
<evidence type="ECO:0000313" key="8">
    <source>
        <dbReference type="Proteomes" id="UP000178794"/>
    </source>
</evidence>
<protein>
    <recommendedName>
        <fullName evidence="5">Transport permease protein</fullName>
    </recommendedName>
</protein>
<dbReference type="GO" id="GO:0140359">
    <property type="term" value="F:ABC-type transporter activity"/>
    <property type="evidence" value="ECO:0007669"/>
    <property type="project" value="InterPro"/>
</dbReference>
<reference evidence="7 8" key="1">
    <citation type="journal article" date="2016" name="Nat. Commun.">
        <title>Thousands of microbial genomes shed light on interconnected biogeochemical processes in an aquifer system.</title>
        <authorList>
            <person name="Anantharaman K."/>
            <person name="Brown C.T."/>
            <person name="Hug L.A."/>
            <person name="Sharon I."/>
            <person name="Castelle C.J."/>
            <person name="Probst A.J."/>
            <person name="Thomas B.C."/>
            <person name="Singh A."/>
            <person name="Wilkins M.J."/>
            <person name="Karaoz U."/>
            <person name="Brodie E.L."/>
            <person name="Williams K.H."/>
            <person name="Hubbard S.S."/>
            <person name="Banfield J.F."/>
        </authorList>
    </citation>
    <scope>NUCLEOTIDE SEQUENCE [LARGE SCALE GENOMIC DNA]</scope>
</reference>
<dbReference type="InterPro" id="IPR013525">
    <property type="entry name" value="ABC2_TM"/>
</dbReference>
<dbReference type="AlphaFoldDB" id="A0A1F6DEN0"/>
<keyword evidence="2 5" id="KW-0812">Transmembrane</keyword>
<comment type="similarity">
    <text evidence="5">Belongs to the ABC-2 integral membrane protein family.</text>
</comment>
<evidence type="ECO:0000313" key="7">
    <source>
        <dbReference type="EMBL" id="OGG59482.1"/>
    </source>
</evidence>
<dbReference type="Proteomes" id="UP000178794">
    <property type="component" value="Unassembled WGS sequence"/>
</dbReference>
<evidence type="ECO:0000256" key="2">
    <source>
        <dbReference type="ARBA" id="ARBA00022692"/>
    </source>
</evidence>
<sequence length="253" mass="27411">MNTIGILTFLQRELKRIWRVKVQTFAAPLISATLFIFIFGTVLGRSIDTIAGVSYLSFVFPGILTLYMIMAAFESSSSSLYFARWTRSIHELLVAPFSYGEMVFSYVAASTVRSVLIGTGALLIGTAFGAVTITHPFLFLATGIGIAVVFALAGLIVGLWAQGFEQLGVFTTFVLTPLTYLGGMFYSLDLLTGTVRSITLANPLFHIIDLMRYVTIGTAQVNPIIGGSILAGTAGVLAVLVVSLFRQGWRIRE</sequence>
<evidence type="ECO:0000256" key="5">
    <source>
        <dbReference type="RuleBase" id="RU361157"/>
    </source>
</evidence>
<feature type="transmembrane region" description="Helical" evidence="5">
    <location>
        <begin position="224"/>
        <end position="245"/>
    </location>
</feature>
<dbReference type="EMBL" id="MFLF01000015">
    <property type="protein sequence ID" value="OGG59482.1"/>
    <property type="molecule type" value="Genomic_DNA"/>
</dbReference>
<gene>
    <name evidence="7" type="ORF">A3C89_04265</name>
</gene>
<dbReference type="STRING" id="1798492.A3C89_04265"/>
<keyword evidence="5" id="KW-0813">Transport</keyword>
<keyword evidence="4 5" id="KW-0472">Membrane</keyword>
<dbReference type="PIRSF" id="PIRSF006648">
    <property type="entry name" value="DrrB"/>
    <property type="match status" value="1"/>
</dbReference>
<dbReference type="PANTHER" id="PTHR43332:SF1">
    <property type="entry name" value="TRANSPORT PERMEASE PROTEIN"/>
    <property type="match status" value="1"/>
</dbReference>
<comment type="subcellular location">
    <subcellularLocation>
        <location evidence="5">Cell membrane</location>
        <topology evidence="5">Multi-pass membrane protein</topology>
    </subcellularLocation>
    <subcellularLocation>
        <location evidence="1">Membrane</location>
        <topology evidence="1">Multi-pass membrane protein</topology>
    </subcellularLocation>
</comment>
<dbReference type="PRINTS" id="PR00164">
    <property type="entry name" value="ABC2TRNSPORT"/>
</dbReference>
<dbReference type="InterPro" id="IPR000412">
    <property type="entry name" value="ABC_2_transport"/>
</dbReference>
<keyword evidence="5" id="KW-1003">Cell membrane</keyword>
<keyword evidence="3 5" id="KW-1133">Transmembrane helix</keyword>
<dbReference type="GO" id="GO:0043190">
    <property type="term" value="C:ATP-binding cassette (ABC) transporter complex"/>
    <property type="evidence" value="ECO:0007669"/>
    <property type="project" value="InterPro"/>
</dbReference>
<proteinExistence type="inferred from homology"/>
<comment type="caution">
    <text evidence="7">The sequence shown here is derived from an EMBL/GenBank/DDBJ whole genome shotgun (WGS) entry which is preliminary data.</text>
</comment>
<organism evidence="7 8">
    <name type="scientific">Candidatus Kaiserbacteria bacterium RIFCSPHIGHO2_02_FULL_50_50</name>
    <dbReference type="NCBI Taxonomy" id="1798492"/>
    <lineage>
        <taxon>Bacteria</taxon>
        <taxon>Candidatus Kaiseribacteriota</taxon>
    </lineage>
</organism>
<feature type="transmembrane region" description="Helical" evidence="5">
    <location>
        <begin position="103"/>
        <end position="125"/>
    </location>
</feature>
<feature type="transmembrane region" description="Helical" evidence="5">
    <location>
        <begin position="55"/>
        <end position="73"/>
    </location>
</feature>
<evidence type="ECO:0000256" key="4">
    <source>
        <dbReference type="ARBA" id="ARBA00023136"/>
    </source>
</evidence>
<dbReference type="Pfam" id="PF01061">
    <property type="entry name" value="ABC2_membrane"/>
    <property type="match status" value="1"/>
</dbReference>
<name>A0A1F6DEN0_9BACT</name>
<feature type="domain" description="ABC transmembrane type-2" evidence="6">
    <location>
        <begin position="19"/>
        <end position="248"/>
    </location>
</feature>